<organism evidence="2 3">
    <name type="scientific">Natranaeroarchaeum sulfidigenes</name>
    <dbReference type="NCBI Taxonomy" id="2784880"/>
    <lineage>
        <taxon>Archaea</taxon>
        <taxon>Methanobacteriati</taxon>
        <taxon>Methanobacteriota</taxon>
        <taxon>Stenosarchaea group</taxon>
        <taxon>Halobacteria</taxon>
        <taxon>Halobacteriales</taxon>
        <taxon>Natronoarchaeaceae</taxon>
        <taxon>Natranaeroarchaeum</taxon>
    </lineage>
</organism>
<gene>
    <name evidence="2" type="ORF">AArcS_1369</name>
</gene>
<keyword evidence="1" id="KW-1133">Transmembrane helix</keyword>
<protein>
    <submittedName>
        <fullName evidence="2">Putative membrane protein</fullName>
    </submittedName>
</protein>
<sequence length="194" mass="21477">MDWVKRDLGSGFVVLVPILVSLYALRWFYLLIAGLPLFNDIDPSPVGVALSILLVGVVVFSVGYFMRTAIGELVSDVLDWVMNRVPGFRIVYNASQMAVETAVYDSTELNQPVKVNLWGDLRMTAFKTGKQTRDGKHLLFVPTSPNVTSGFVIELDDEKFVEVDESVEDALIRVLSAGFGEQNGRTSSRQPSDD</sequence>
<keyword evidence="3" id="KW-1185">Reference proteome</keyword>
<name>A0A897MPR9_9EURY</name>
<feature type="transmembrane region" description="Helical" evidence="1">
    <location>
        <begin position="44"/>
        <end position="65"/>
    </location>
</feature>
<dbReference type="Pfam" id="PF04367">
    <property type="entry name" value="DUF502"/>
    <property type="match status" value="1"/>
</dbReference>
<dbReference type="AlphaFoldDB" id="A0A897MPR9"/>
<dbReference type="InterPro" id="IPR007462">
    <property type="entry name" value="COV1-like"/>
</dbReference>
<dbReference type="Proteomes" id="UP000663586">
    <property type="component" value="Chromosome"/>
</dbReference>
<dbReference type="RefSeq" id="WP_238479729.1">
    <property type="nucleotide sequence ID" value="NZ_CP064786.1"/>
</dbReference>
<dbReference type="KEGG" id="hara:AArcS_1369"/>
<proteinExistence type="predicted"/>
<reference evidence="2" key="1">
    <citation type="submission" date="2020-11" db="EMBL/GenBank/DDBJ databases">
        <title>Carbohydrate-dependent, anaerobic sulfur respiration: A novel catabolism in halophilic archaea.</title>
        <authorList>
            <person name="Sorokin D.Y."/>
            <person name="Messina E."/>
            <person name="Smedile F."/>
            <person name="La Cono V."/>
            <person name="Hallsworth J.E."/>
            <person name="Yakimov M.M."/>
        </authorList>
    </citation>
    <scope>NUCLEOTIDE SEQUENCE</scope>
    <source>
        <strain evidence="2">AArc-S</strain>
    </source>
</reference>
<evidence type="ECO:0000256" key="1">
    <source>
        <dbReference type="SAM" id="Phobius"/>
    </source>
</evidence>
<keyword evidence="1" id="KW-0472">Membrane</keyword>
<evidence type="ECO:0000313" key="2">
    <source>
        <dbReference type="EMBL" id="QSG02584.1"/>
    </source>
</evidence>
<accession>A0A897MPR9</accession>
<dbReference type="EMBL" id="CP064786">
    <property type="protein sequence ID" value="QSG02584.1"/>
    <property type="molecule type" value="Genomic_DNA"/>
</dbReference>
<dbReference type="PANTHER" id="PTHR31876">
    <property type="entry name" value="COV-LIKE PROTEIN 1"/>
    <property type="match status" value="1"/>
</dbReference>
<feature type="transmembrane region" description="Helical" evidence="1">
    <location>
        <begin position="12"/>
        <end position="32"/>
    </location>
</feature>
<evidence type="ECO:0000313" key="3">
    <source>
        <dbReference type="Proteomes" id="UP000663586"/>
    </source>
</evidence>
<dbReference type="GeneID" id="70684752"/>
<dbReference type="PANTHER" id="PTHR31876:SF26">
    <property type="entry name" value="PROTEIN LIKE COV 2"/>
    <property type="match status" value="1"/>
</dbReference>
<keyword evidence="1" id="KW-0812">Transmembrane</keyword>